<evidence type="ECO:0000313" key="1">
    <source>
        <dbReference type="EMBL" id="EPT00299.1"/>
    </source>
</evidence>
<evidence type="ECO:0000313" key="2">
    <source>
        <dbReference type="Proteomes" id="UP000015241"/>
    </source>
</evidence>
<dbReference type="InParanoid" id="S8EAK9"/>
<sequence>MEDIADPTSVIVLLGGNAAMREASIARCDGFCSEVLAVLTLMSEQGNMRFCRHLKNLYIRECTQFEGHSLRFFLETRLAVHAQTNFVEDGEDGYEMSSVRSLGLVDCREFSGEDQRWFEDNY</sequence>
<accession>S8EAK9</accession>
<dbReference type="AlphaFoldDB" id="S8EAK9"/>
<protein>
    <submittedName>
        <fullName evidence="1">Uncharacterized protein</fullName>
    </submittedName>
</protein>
<dbReference type="EMBL" id="KE504150">
    <property type="protein sequence ID" value="EPT00299.1"/>
    <property type="molecule type" value="Genomic_DNA"/>
</dbReference>
<proteinExistence type="predicted"/>
<gene>
    <name evidence="1" type="ORF">FOMPIDRAFT_1023877</name>
</gene>
<organism evidence="1 2">
    <name type="scientific">Fomitopsis schrenkii</name>
    <name type="common">Brown rot fungus</name>
    <dbReference type="NCBI Taxonomy" id="2126942"/>
    <lineage>
        <taxon>Eukaryota</taxon>
        <taxon>Fungi</taxon>
        <taxon>Dikarya</taxon>
        <taxon>Basidiomycota</taxon>
        <taxon>Agaricomycotina</taxon>
        <taxon>Agaricomycetes</taxon>
        <taxon>Polyporales</taxon>
        <taxon>Fomitopsis</taxon>
    </lineage>
</organism>
<reference evidence="1 2" key="1">
    <citation type="journal article" date="2012" name="Science">
        <title>The Paleozoic origin of enzymatic lignin decomposition reconstructed from 31 fungal genomes.</title>
        <authorList>
            <person name="Floudas D."/>
            <person name="Binder M."/>
            <person name="Riley R."/>
            <person name="Barry K."/>
            <person name="Blanchette R.A."/>
            <person name="Henrissat B."/>
            <person name="Martinez A.T."/>
            <person name="Otillar R."/>
            <person name="Spatafora J.W."/>
            <person name="Yadav J.S."/>
            <person name="Aerts A."/>
            <person name="Benoit I."/>
            <person name="Boyd A."/>
            <person name="Carlson A."/>
            <person name="Copeland A."/>
            <person name="Coutinho P.M."/>
            <person name="de Vries R.P."/>
            <person name="Ferreira P."/>
            <person name="Findley K."/>
            <person name="Foster B."/>
            <person name="Gaskell J."/>
            <person name="Glotzer D."/>
            <person name="Gorecki P."/>
            <person name="Heitman J."/>
            <person name="Hesse C."/>
            <person name="Hori C."/>
            <person name="Igarashi K."/>
            <person name="Jurgens J.A."/>
            <person name="Kallen N."/>
            <person name="Kersten P."/>
            <person name="Kohler A."/>
            <person name="Kuees U."/>
            <person name="Kumar T.K.A."/>
            <person name="Kuo A."/>
            <person name="LaButti K."/>
            <person name="Larrondo L.F."/>
            <person name="Lindquist E."/>
            <person name="Ling A."/>
            <person name="Lombard V."/>
            <person name="Lucas S."/>
            <person name="Lundell T."/>
            <person name="Martin R."/>
            <person name="McLaughlin D.J."/>
            <person name="Morgenstern I."/>
            <person name="Morin E."/>
            <person name="Murat C."/>
            <person name="Nagy L.G."/>
            <person name="Nolan M."/>
            <person name="Ohm R.A."/>
            <person name="Patyshakuliyeva A."/>
            <person name="Rokas A."/>
            <person name="Ruiz-Duenas F.J."/>
            <person name="Sabat G."/>
            <person name="Salamov A."/>
            <person name="Samejima M."/>
            <person name="Schmutz J."/>
            <person name="Slot J.C."/>
            <person name="St John F."/>
            <person name="Stenlid J."/>
            <person name="Sun H."/>
            <person name="Sun S."/>
            <person name="Syed K."/>
            <person name="Tsang A."/>
            <person name="Wiebenga A."/>
            <person name="Young D."/>
            <person name="Pisabarro A."/>
            <person name="Eastwood D.C."/>
            <person name="Martin F."/>
            <person name="Cullen D."/>
            <person name="Grigoriev I.V."/>
            <person name="Hibbett D.S."/>
        </authorList>
    </citation>
    <scope>NUCLEOTIDE SEQUENCE</scope>
    <source>
        <strain evidence="2">FP-58527</strain>
    </source>
</reference>
<name>S8EAK9_FOMSC</name>
<dbReference type="Proteomes" id="UP000015241">
    <property type="component" value="Unassembled WGS sequence"/>
</dbReference>
<keyword evidence="2" id="KW-1185">Reference proteome</keyword>
<dbReference type="HOGENOM" id="CLU_2026782_0_0_1"/>